<evidence type="ECO:0000256" key="4">
    <source>
        <dbReference type="ARBA" id="ARBA00022603"/>
    </source>
</evidence>
<dbReference type="EC" id="2.1.1.14" evidence="10"/>
<feature type="binding site" evidence="10">
    <location>
        <position position="120"/>
    </location>
    <ligand>
        <name>5-methyltetrahydropteroyltri-L-glutamate</name>
        <dbReference type="ChEBI" id="CHEBI:58207"/>
    </ligand>
</feature>
<comment type="catalytic activity">
    <reaction evidence="10">
        <text>5-methyltetrahydropteroyltri-L-glutamate + L-homocysteine = tetrahydropteroyltri-L-glutamate + L-methionine</text>
        <dbReference type="Rhea" id="RHEA:21196"/>
        <dbReference type="ChEBI" id="CHEBI:57844"/>
        <dbReference type="ChEBI" id="CHEBI:58140"/>
        <dbReference type="ChEBI" id="CHEBI:58199"/>
        <dbReference type="ChEBI" id="CHEBI:58207"/>
        <dbReference type="EC" id="2.1.1.14"/>
    </reaction>
</comment>
<evidence type="ECO:0000256" key="10">
    <source>
        <dbReference type="HAMAP-Rule" id="MF_00172"/>
    </source>
</evidence>
<feature type="binding site" evidence="10">
    <location>
        <position position="615"/>
    </location>
    <ligand>
        <name>5-methyltetrahydropteroyltri-L-glutamate</name>
        <dbReference type="ChEBI" id="CHEBI:58207"/>
    </ligand>
</feature>
<keyword evidence="6 10" id="KW-0808">Transferase</keyword>
<feature type="binding site" evidence="10">
    <location>
        <position position="609"/>
    </location>
    <ligand>
        <name>L-methionine</name>
        <dbReference type="ChEBI" id="CHEBI:57844"/>
    </ligand>
</feature>
<dbReference type="CDD" id="cd03312">
    <property type="entry name" value="CIMS_N_terminal_like"/>
    <property type="match status" value="1"/>
</dbReference>
<gene>
    <name evidence="10 13" type="primary">metE</name>
    <name evidence="13" type="ORF">WG219_06855</name>
</gene>
<comment type="cofactor">
    <cofactor evidence="10">
        <name>Zn(2+)</name>
        <dbReference type="ChEBI" id="CHEBI:29105"/>
    </cofactor>
    <text evidence="10">Binds 1 zinc ion per subunit.</text>
</comment>
<evidence type="ECO:0000259" key="12">
    <source>
        <dbReference type="Pfam" id="PF08267"/>
    </source>
</evidence>
<feature type="binding site" evidence="10">
    <location>
        <position position="609"/>
    </location>
    <ligand>
        <name>L-homocysteine</name>
        <dbReference type="ChEBI" id="CHEBI:58199"/>
    </ligand>
</feature>
<dbReference type="SUPFAM" id="SSF51726">
    <property type="entry name" value="UROD/MetE-like"/>
    <property type="match status" value="2"/>
</dbReference>
<evidence type="ECO:0000259" key="11">
    <source>
        <dbReference type="Pfam" id="PF01717"/>
    </source>
</evidence>
<feature type="binding site" evidence="10">
    <location>
        <position position="494"/>
    </location>
    <ligand>
        <name>L-methionine</name>
        <dbReference type="ChEBI" id="CHEBI:57844"/>
    </ligand>
</feature>
<feature type="binding site" evidence="10">
    <location>
        <begin position="525"/>
        <end position="526"/>
    </location>
    <ligand>
        <name>5-methyltetrahydropteroyltri-L-glutamate</name>
        <dbReference type="ChEBI" id="CHEBI:58207"/>
    </ligand>
</feature>
<accession>A0ABZ2RJG5</accession>
<feature type="active site" description="Proton donor" evidence="10">
    <location>
        <position position="704"/>
    </location>
</feature>
<dbReference type="Pfam" id="PF01717">
    <property type="entry name" value="Meth_synt_2"/>
    <property type="match status" value="1"/>
</dbReference>
<evidence type="ECO:0000256" key="5">
    <source>
        <dbReference type="ARBA" id="ARBA00022605"/>
    </source>
</evidence>
<dbReference type="InterPro" id="IPR013215">
    <property type="entry name" value="Cbl-indep_Met_Synth_N"/>
</dbReference>
<evidence type="ECO:0000256" key="7">
    <source>
        <dbReference type="ARBA" id="ARBA00022723"/>
    </source>
</evidence>
<keyword evidence="5 10" id="KW-0028">Amino-acid biosynthesis</keyword>
<keyword evidence="8 10" id="KW-0862">Zinc</keyword>
<evidence type="ECO:0000256" key="8">
    <source>
        <dbReference type="ARBA" id="ARBA00022833"/>
    </source>
</evidence>
<dbReference type="CDD" id="cd03311">
    <property type="entry name" value="CIMS_C_terminal_like"/>
    <property type="match status" value="1"/>
</dbReference>
<dbReference type="PANTHER" id="PTHR30519">
    <property type="entry name" value="5-METHYLTETRAHYDROPTEROYLTRIGLUTAMATE--HOMOCYSTEINE METHYLTRANSFERASE"/>
    <property type="match status" value="1"/>
</dbReference>
<keyword evidence="4 10" id="KW-0489">Methyltransferase</keyword>
<comment type="similarity">
    <text evidence="3 10">Belongs to the vitamin-B12 independent methionine synthase family.</text>
</comment>
<dbReference type="Proteomes" id="UP001476583">
    <property type="component" value="Chromosome"/>
</dbReference>
<dbReference type="InterPro" id="IPR006276">
    <property type="entry name" value="Cobalamin-indep_Met_synthase"/>
</dbReference>
<feature type="binding site" evidence="10">
    <location>
        <position position="653"/>
    </location>
    <ligand>
        <name>Zn(2+)</name>
        <dbReference type="ChEBI" id="CHEBI:29105"/>
        <note>catalytic</note>
    </ligand>
</feature>
<evidence type="ECO:0000313" key="14">
    <source>
        <dbReference type="Proteomes" id="UP001476583"/>
    </source>
</evidence>
<organism evidence="13 14">
    <name type="scientific">Ectopseudomonas mendocina</name>
    <name type="common">Pseudomonas mendocina</name>
    <dbReference type="NCBI Taxonomy" id="300"/>
    <lineage>
        <taxon>Bacteria</taxon>
        <taxon>Pseudomonadati</taxon>
        <taxon>Pseudomonadota</taxon>
        <taxon>Gammaproteobacteria</taxon>
        <taxon>Pseudomonadales</taxon>
        <taxon>Pseudomonadaceae</taxon>
        <taxon>Ectopseudomonas</taxon>
    </lineage>
</organism>
<name>A0ABZ2RJG5_ECTME</name>
<sequence>MALSHNLGFPRIGRDRELKKALEAHWRGELSEADLRSTGQQLRSAHWQLQKDAGIDLLPVGDFAWYDQVLTHSLMFGVIPERFRPHAGKPTLQTLFGMARGTVSKESTCCAGAHAQEMTKWFDTNYHYLVPEFTKNQQFALSWEQLFEEVNEAIALGHSVKPVVIGPLTYLWLGKAKGEAFNRLDLLESLLPVYGEVLQRLASLGVEWVQLDEPILSLDLPQEWKSAFERAYNLLQRDPLKKLVATYFAGLEDNLGLAASLPVDGLHIDLVRAPEQFPSILDRLPAYKVLSLGVVNGRNVWRTDLEKVLAILQQAQQRLGDRLWVAPSCSLLHSPVDLSREDRLDDELKGWLAFAVQKCEEVALLTLALNDPQNSKVQLALEKSRAIQASRDASTRIHKADVQARLAAVTAQDSQRRSAFAERIKVQREHLQLPLFPTTTIGSFPQTTAIRLARQSFKAGKLTEAEYTEAMYSEIRHAVEVQENLGLDVLVHGEAERNDMVEYFAEQLDGYAFTRFGWVQSYGSRCVKPAVIYGDLSRPRAMTVDWIRYAQSLTSKVMKGMLTGPVTMLMWSFPRDDISREQQARQLALAIRDEVMDLERAGIRIVQIDEAAFREGLPLRKAQWGEYLNWATEAFRLCASGVADETQIHTHMCYSEFNDVIESIAAMDADVITIETSRSDMELLDAFEAFDYPNEIGPGVYDIHSPRVPDAKDMAKLLRKAARRIPVQRLWVNPDCGLKTRGWPETEAALINMVVAAQTLRREFA</sequence>
<evidence type="ECO:0000256" key="9">
    <source>
        <dbReference type="ARBA" id="ARBA00023167"/>
    </source>
</evidence>
<evidence type="ECO:0000256" key="1">
    <source>
        <dbReference type="ARBA" id="ARBA00002777"/>
    </source>
</evidence>
<feature type="domain" description="Cobalamin-independent methionine synthase MetE C-terminal/archaeal" evidence="11">
    <location>
        <begin position="436"/>
        <end position="758"/>
    </location>
</feature>
<dbReference type="InterPro" id="IPR038071">
    <property type="entry name" value="UROD/MetE-like_sf"/>
</dbReference>
<keyword evidence="9 10" id="KW-0486">Methionine biosynthesis</keyword>
<protein>
    <recommendedName>
        <fullName evidence="10">5-methyltetrahydropteroyltriglutamate--homocysteine methyltransferase</fullName>
        <ecNumber evidence="10">2.1.1.14</ecNumber>
    </recommendedName>
    <alternativeName>
        <fullName evidence="10">Cobalamin-independent methionine synthase</fullName>
    </alternativeName>
    <alternativeName>
        <fullName evidence="10">Methionine synthase, vitamin-B12 independent isozyme</fullName>
    </alternativeName>
</protein>
<keyword evidence="10" id="KW-0677">Repeat</keyword>
<dbReference type="NCBIfam" id="NF003556">
    <property type="entry name" value="PRK05222.1"/>
    <property type="match status" value="1"/>
</dbReference>
<evidence type="ECO:0000256" key="3">
    <source>
        <dbReference type="ARBA" id="ARBA00009553"/>
    </source>
</evidence>
<evidence type="ECO:0000313" key="13">
    <source>
        <dbReference type="EMBL" id="WXL27165.1"/>
    </source>
</evidence>
<feature type="binding site" evidence="10">
    <location>
        <begin position="441"/>
        <end position="443"/>
    </location>
    <ligand>
        <name>L-homocysteine</name>
        <dbReference type="ChEBI" id="CHEBI:58199"/>
    </ligand>
</feature>
<dbReference type="Gene3D" id="3.20.20.210">
    <property type="match status" value="2"/>
</dbReference>
<dbReference type="InterPro" id="IPR002629">
    <property type="entry name" value="Met_Synth_C/arc"/>
</dbReference>
<comment type="pathway">
    <text evidence="2 10">Amino-acid biosynthesis; L-methionine biosynthesis via de novo pathway; L-methionine from L-homocysteine (MetE route): step 1/1.</text>
</comment>
<evidence type="ECO:0000256" key="2">
    <source>
        <dbReference type="ARBA" id="ARBA00004681"/>
    </source>
</evidence>
<feature type="binding site" evidence="10">
    <location>
        <begin position="16"/>
        <end position="19"/>
    </location>
    <ligand>
        <name>5-methyltetrahydropteroyltri-L-glutamate</name>
        <dbReference type="ChEBI" id="CHEBI:58207"/>
    </ligand>
</feature>
<dbReference type="PIRSF" id="PIRSF000382">
    <property type="entry name" value="MeTrfase_B12_ind"/>
    <property type="match status" value="1"/>
</dbReference>
<feature type="binding site" evidence="10">
    <location>
        <position position="571"/>
    </location>
    <ligand>
        <name>5-methyltetrahydropteroyltri-L-glutamate</name>
        <dbReference type="ChEBI" id="CHEBI:58207"/>
    </ligand>
</feature>
<comment type="function">
    <text evidence="1 10">Catalyzes the transfer of a methyl group from 5-methyltetrahydrofolate to homocysteine resulting in methionine formation.</text>
</comment>
<dbReference type="HAMAP" id="MF_00172">
    <property type="entry name" value="Meth_synth"/>
    <property type="match status" value="1"/>
</dbReference>
<feature type="domain" description="Cobalamin-independent methionine synthase MetE N-terminal" evidence="12">
    <location>
        <begin position="4"/>
        <end position="318"/>
    </location>
</feature>
<feature type="binding site" evidence="10">
    <location>
        <position position="736"/>
    </location>
    <ligand>
        <name>Zn(2+)</name>
        <dbReference type="ChEBI" id="CHEBI:29105"/>
        <note>catalytic</note>
    </ligand>
</feature>
<feature type="binding site" evidence="10">
    <location>
        <position position="651"/>
    </location>
    <ligand>
        <name>Zn(2+)</name>
        <dbReference type="ChEBI" id="CHEBI:29105"/>
        <note>catalytic</note>
    </ligand>
</feature>
<dbReference type="EMBL" id="CP148074">
    <property type="protein sequence ID" value="WXL27165.1"/>
    <property type="molecule type" value="Genomic_DNA"/>
</dbReference>
<dbReference type="Pfam" id="PF08267">
    <property type="entry name" value="Meth_synt_1"/>
    <property type="match status" value="1"/>
</dbReference>
<feature type="binding site" evidence="10">
    <location>
        <begin position="441"/>
        <end position="443"/>
    </location>
    <ligand>
        <name>L-methionine</name>
        <dbReference type="ChEBI" id="CHEBI:57844"/>
    </ligand>
</feature>
<evidence type="ECO:0000256" key="6">
    <source>
        <dbReference type="ARBA" id="ARBA00022679"/>
    </source>
</evidence>
<dbReference type="GO" id="GO:0032259">
    <property type="term" value="P:methylation"/>
    <property type="evidence" value="ECO:0007669"/>
    <property type="project" value="UniProtKB-KW"/>
</dbReference>
<proteinExistence type="inferred from homology"/>
<dbReference type="GO" id="GO:0003871">
    <property type="term" value="F:5-methyltetrahydropteroyltriglutamate-homocysteine S-methyltransferase activity"/>
    <property type="evidence" value="ECO:0007669"/>
    <property type="project" value="UniProtKB-EC"/>
</dbReference>
<dbReference type="NCBIfam" id="TIGR01371">
    <property type="entry name" value="met_syn_B12ind"/>
    <property type="match status" value="1"/>
</dbReference>
<keyword evidence="14" id="KW-1185">Reference proteome</keyword>
<feature type="binding site" evidence="10">
    <location>
        <position position="494"/>
    </location>
    <ligand>
        <name>L-homocysteine</name>
        <dbReference type="ChEBI" id="CHEBI:58199"/>
    </ligand>
</feature>
<reference evidence="13 14" key="1">
    <citation type="submission" date="2024-03" db="EMBL/GenBank/DDBJ databases">
        <title>Complete genome of BD2.</title>
        <authorList>
            <person name="Cao G."/>
        </authorList>
    </citation>
    <scope>NUCLEOTIDE SEQUENCE [LARGE SCALE GENOMIC DNA]</scope>
    <source>
        <strain evidence="13 14">BD2</strain>
    </source>
</reference>
<keyword evidence="7 10" id="KW-0479">Metal-binding</keyword>
<feature type="binding site" evidence="10">
    <location>
        <position position="675"/>
    </location>
    <ligand>
        <name>Zn(2+)</name>
        <dbReference type="ChEBI" id="CHEBI:29105"/>
        <note>catalytic</note>
    </ligand>
</feature>